<dbReference type="PROSITE" id="PS50056">
    <property type="entry name" value="TYR_PHOSPHATASE_2"/>
    <property type="match status" value="1"/>
</dbReference>
<dbReference type="InterPro" id="IPR029021">
    <property type="entry name" value="Prot-tyrosine_phosphatase-like"/>
</dbReference>
<dbReference type="Pfam" id="PF14303">
    <property type="entry name" value="NAM-associated"/>
    <property type="match status" value="1"/>
</dbReference>
<dbReference type="PANTHER" id="PTHR19134">
    <property type="entry name" value="RECEPTOR-TYPE TYROSINE-PROTEIN PHOSPHATASE"/>
    <property type="match status" value="1"/>
</dbReference>
<sequence length="586" mass="65080">MKTPVVWLVRNQSMDPNSYQNWYMAPNWASFVMPDQLMAAMAPDGGQPPVRPPQVQVPVGEGISKDPVSSSKRTKSGAKPKLSNFSNAKDNILVSCWLNIAAAIRRYNALEKRPFAIPRCWAVLKNEAKWLDLQENRTGGGQDIDDTSGEGFDGHSVAAAAVLESNDASSRPNKRPMGRDTAKESRKRVSSTSGSHTKEYVSKMSEMCLQRISFWHEANWEMNQRLDILVQIEREKTDIERKKATIEEERLEMERAVRFLLIDTTPPSTTLGHATTATSPTNLRAASASLSKRRHDSASKAATGNAVSLPASGGGGGGLRAKVRAAATASLSRRSPPQRELGSSSRAPAPGSAFDPFDVDADPPPRLEMTPEQVGHCSDALPHFEEKRKMWSELSQEFGSLSDMRLTKKISVAHYPVNREKNRYIDVLPFDDTRVQLKPTTTSQTSNSDYINASFIKATEDKRVARFISTQGPLVKTFEDFWEMVYEYQCPAIVMVTQFDSFKVCFTLMPCQPVHAFYPLNTIIVSFCSAGIGRTGTYITIHTTIERILLGDKRSYDLVETVKNFRSQRPGMVQTEVGSALFSLLL</sequence>
<dbReference type="InterPro" id="IPR003595">
    <property type="entry name" value="Tyr_Pase_cat"/>
</dbReference>
<dbReference type="SMART" id="SM00404">
    <property type="entry name" value="PTPc_motif"/>
    <property type="match status" value="1"/>
</dbReference>
<dbReference type="InterPro" id="IPR000387">
    <property type="entry name" value="Tyr_Pase_dom"/>
</dbReference>
<keyword evidence="1" id="KW-0175">Coiled coil</keyword>
<feature type="compositionally biased region" description="Low complexity" evidence="2">
    <location>
        <begin position="324"/>
        <end position="335"/>
    </location>
</feature>
<dbReference type="SUPFAM" id="SSF52799">
    <property type="entry name" value="(Phosphotyrosine protein) phosphatases II"/>
    <property type="match status" value="1"/>
</dbReference>
<comment type="caution">
    <text evidence="5">The sequence shown here is derived from an EMBL/GenBank/DDBJ whole genome shotgun (WGS) entry which is preliminary data.</text>
</comment>
<dbReference type="GO" id="GO:0004725">
    <property type="term" value="F:protein tyrosine phosphatase activity"/>
    <property type="evidence" value="ECO:0007669"/>
    <property type="project" value="InterPro"/>
</dbReference>
<evidence type="ECO:0000256" key="1">
    <source>
        <dbReference type="SAM" id="Coils"/>
    </source>
</evidence>
<feature type="domain" description="Tyrosine specific protein phosphatases" evidence="4">
    <location>
        <begin position="524"/>
        <end position="576"/>
    </location>
</feature>
<dbReference type="STRING" id="888268.A0A1E5W8G5"/>
<evidence type="ECO:0000259" key="3">
    <source>
        <dbReference type="PROSITE" id="PS50055"/>
    </source>
</evidence>
<protein>
    <recommendedName>
        <fullName evidence="7">Protein-tyrosine-phosphatase PTP1</fullName>
    </recommendedName>
</protein>
<dbReference type="PANTHER" id="PTHR19134:SF449">
    <property type="entry name" value="TYROSINE-PROTEIN PHOSPHATASE 1"/>
    <property type="match status" value="1"/>
</dbReference>
<dbReference type="AlphaFoldDB" id="A0A1E5W8G5"/>
<feature type="compositionally biased region" description="Polar residues" evidence="2">
    <location>
        <begin position="267"/>
        <end position="290"/>
    </location>
</feature>
<proteinExistence type="predicted"/>
<name>A0A1E5W8G5_9POAL</name>
<gene>
    <name evidence="5" type="ORF">BAE44_0005289</name>
</gene>
<feature type="region of interest" description="Disordered" evidence="2">
    <location>
        <begin position="267"/>
        <end position="364"/>
    </location>
</feature>
<evidence type="ECO:0000313" key="5">
    <source>
        <dbReference type="EMBL" id="OEL33693.1"/>
    </source>
</evidence>
<feature type="compositionally biased region" description="Low complexity" evidence="2">
    <location>
        <begin position="342"/>
        <end position="356"/>
    </location>
</feature>
<dbReference type="InterPro" id="IPR050348">
    <property type="entry name" value="Protein-Tyr_Phosphatase"/>
</dbReference>
<feature type="domain" description="Tyrosine-protein phosphatase" evidence="3">
    <location>
        <begin position="524"/>
        <end position="576"/>
    </location>
</feature>
<evidence type="ECO:0000313" key="6">
    <source>
        <dbReference type="Proteomes" id="UP000095767"/>
    </source>
</evidence>
<accession>A0A1E5W8G5</accession>
<dbReference type="InterPro" id="IPR029466">
    <property type="entry name" value="NAM-associated_C"/>
</dbReference>
<evidence type="ECO:0000259" key="4">
    <source>
        <dbReference type="PROSITE" id="PS50056"/>
    </source>
</evidence>
<feature type="coiled-coil region" evidence="1">
    <location>
        <begin position="229"/>
        <end position="256"/>
    </location>
</feature>
<feature type="domain" description="Tyrosine-protein phosphatase" evidence="3">
    <location>
        <begin position="394"/>
        <end position="510"/>
    </location>
</feature>
<dbReference type="Pfam" id="PF00102">
    <property type="entry name" value="Y_phosphatase"/>
    <property type="match status" value="2"/>
</dbReference>
<dbReference type="PRINTS" id="PR00700">
    <property type="entry name" value="PRTYPHPHTASE"/>
</dbReference>
<reference evidence="5 6" key="1">
    <citation type="submission" date="2016-09" db="EMBL/GenBank/DDBJ databases">
        <title>The draft genome of Dichanthelium oligosanthes: A C3 panicoid grass species.</title>
        <authorList>
            <person name="Studer A.J."/>
            <person name="Schnable J.C."/>
            <person name="Brutnell T.P."/>
        </authorList>
    </citation>
    <scope>NUCLEOTIDE SEQUENCE [LARGE SCALE GENOMIC DNA]</scope>
    <source>
        <strain evidence="6">cv. Kellogg 1175</strain>
        <tissue evidence="5">Leaf</tissue>
    </source>
</reference>
<dbReference type="EMBL" id="LWDX02017880">
    <property type="protein sequence ID" value="OEL33693.1"/>
    <property type="molecule type" value="Genomic_DNA"/>
</dbReference>
<feature type="region of interest" description="Disordered" evidence="2">
    <location>
        <begin position="163"/>
        <end position="198"/>
    </location>
</feature>
<feature type="compositionally biased region" description="Low complexity" evidence="2">
    <location>
        <begin position="43"/>
        <end position="60"/>
    </location>
</feature>
<dbReference type="SMART" id="SM00194">
    <property type="entry name" value="PTPc"/>
    <property type="match status" value="1"/>
</dbReference>
<evidence type="ECO:0008006" key="7">
    <source>
        <dbReference type="Google" id="ProtNLM"/>
    </source>
</evidence>
<organism evidence="5 6">
    <name type="scientific">Dichanthelium oligosanthes</name>
    <dbReference type="NCBI Taxonomy" id="888268"/>
    <lineage>
        <taxon>Eukaryota</taxon>
        <taxon>Viridiplantae</taxon>
        <taxon>Streptophyta</taxon>
        <taxon>Embryophyta</taxon>
        <taxon>Tracheophyta</taxon>
        <taxon>Spermatophyta</taxon>
        <taxon>Magnoliopsida</taxon>
        <taxon>Liliopsida</taxon>
        <taxon>Poales</taxon>
        <taxon>Poaceae</taxon>
        <taxon>PACMAD clade</taxon>
        <taxon>Panicoideae</taxon>
        <taxon>Panicodae</taxon>
        <taxon>Paniceae</taxon>
        <taxon>Dichantheliinae</taxon>
        <taxon>Dichanthelium</taxon>
    </lineage>
</organism>
<evidence type="ECO:0000256" key="2">
    <source>
        <dbReference type="SAM" id="MobiDB-lite"/>
    </source>
</evidence>
<dbReference type="InterPro" id="IPR000242">
    <property type="entry name" value="PTP_cat"/>
</dbReference>
<dbReference type="Proteomes" id="UP000095767">
    <property type="component" value="Unassembled WGS sequence"/>
</dbReference>
<keyword evidence="6" id="KW-1185">Reference proteome</keyword>
<feature type="region of interest" description="Disordered" evidence="2">
    <location>
        <begin position="43"/>
        <end position="83"/>
    </location>
</feature>
<dbReference type="OrthoDB" id="10253954at2759"/>
<dbReference type="PROSITE" id="PS50055">
    <property type="entry name" value="TYR_PHOSPHATASE_PTP"/>
    <property type="match status" value="2"/>
</dbReference>
<dbReference type="Gene3D" id="3.90.190.10">
    <property type="entry name" value="Protein tyrosine phosphatase superfamily"/>
    <property type="match status" value="2"/>
</dbReference>